<evidence type="ECO:0000313" key="15">
    <source>
        <dbReference type="Proteomes" id="UP000236893"/>
    </source>
</evidence>
<keyword evidence="15" id="KW-1185">Reference proteome</keyword>
<evidence type="ECO:0000256" key="9">
    <source>
        <dbReference type="ARBA" id="ARBA00040743"/>
    </source>
</evidence>
<proteinExistence type="inferred from homology"/>
<dbReference type="GO" id="GO:0005886">
    <property type="term" value="C:plasma membrane"/>
    <property type="evidence" value="ECO:0007669"/>
    <property type="project" value="UniProtKB-SubCell"/>
</dbReference>
<dbReference type="InterPro" id="IPR046357">
    <property type="entry name" value="PPIase_dom_sf"/>
</dbReference>
<reference evidence="14 15" key="1">
    <citation type="submission" date="2018-01" db="EMBL/GenBank/DDBJ databases">
        <authorList>
            <person name="Gaut B.S."/>
            <person name="Morton B.R."/>
            <person name="Clegg M.T."/>
            <person name="Duvall M.R."/>
        </authorList>
    </citation>
    <scope>NUCLEOTIDE SEQUENCE [LARGE SCALE GENOMIC DNA]</scope>
    <source>
        <strain evidence="14 15">HR-AV</strain>
    </source>
</reference>
<evidence type="ECO:0000256" key="4">
    <source>
        <dbReference type="ARBA" id="ARBA00022692"/>
    </source>
</evidence>
<comment type="caution">
    <text evidence="14">The sequence shown here is derived from an EMBL/GenBank/DDBJ whole genome shotgun (WGS) entry which is preliminary data.</text>
</comment>
<keyword evidence="6 12" id="KW-0472">Membrane</keyword>
<dbReference type="InterPro" id="IPR023058">
    <property type="entry name" value="PPIase_PpiC_CS"/>
</dbReference>
<dbReference type="InterPro" id="IPR052029">
    <property type="entry name" value="PpiD_chaperone"/>
</dbReference>
<evidence type="ECO:0000313" key="14">
    <source>
        <dbReference type="EMBL" id="POY39236.1"/>
    </source>
</evidence>
<dbReference type="GO" id="GO:0003755">
    <property type="term" value="F:peptidyl-prolyl cis-trans isomerase activity"/>
    <property type="evidence" value="ECO:0007669"/>
    <property type="project" value="UniProtKB-KW"/>
</dbReference>
<dbReference type="Proteomes" id="UP000236893">
    <property type="component" value="Unassembled WGS sequence"/>
</dbReference>
<accession>A0A2S5A9N9</accession>
<keyword evidence="5 12" id="KW-1133">Transmembrane helix</keyword>
<evidence type="ECO:0000256" key="2">
    <source>
        <dbReference type="ARBA" id="ARBA00022475"/>
    </source>
</evidence>
<evidence type="ECO:0000256" key="7">
    <source>
        <dbReference type="ARBA" id="ARBA00023186"/>
    </source>
</evidence>
<comment type="subcellular location">
    <subcellularLocation>
        <location evidence="1">Cell inner membrane</location>
        <topology evidence="1">Single-pass type II membrane protein</topology>
        <orientation evidence="1">Periplasmic side</orientation>
    </subcellularLocation>
</comment>
<organism evidence="14 15">
    <name type="scientific">Solitalea longa</name>
    <dbReference type="NCBI Taxonomy" id="2079460"/>
    <lineage>
        <taxon>Bacteria</taxon>
        <taxon>Pseudomonadati</taxon>
        <taxon>Bacteroidota</taxon>
        <taxon>Sphingobacteriia</taxon>
        <taxon>Sphingobacteriales</taxon>
        <taxon>Sphingobacteriaceae</taxon>
        <taxon>Solitalea</taxon>
    </lineage>
</organism>
<dbReference type="PANTHER" id="PTHR47529:SF1">
    <property type="entry name" value="PERIPLASMIC CHAPERONE PPID"/>
    <property type="match status" value="1"/>
</dbReference>
<dbReference type="OrthoDB" id="9812372at2"/>
<dbReference type="Pfam" id="PF13616">
    <property type="entry name" value="Rotamase_3"/>
    <property type="match status" value="1"/>
</dbReference>
<evidence type="ECO:0000256" key="1">
    <source>
        <dbReference type="ARBA" id="ARBA00004382"/>
    </source>
</evidence>
<gene>
    <name evidence="14" type="ORF">C3K47_01710</name>
</gene>
<evidence type="ECO:0000259" key="13">
    <source>
        <dbReference type="PROSITE" id="PS50198"/>
    </source>
</evidence>
<dbReference type="EMBL" id="PQVF01000001">
    <property type="protein sequence ID" value="POY39236.1"/>
    <property type="molecule type" value="Genomic_DNA"/>
</dbReference>
<keyword evidence="11 14" id="KW-0413">Isomerase</keyword>
<dbReference type="PANTHER" id="PTHR47529">
    <property type="entry name" value="PEPTIDYL-PROLYL CIS-TRANS ISOMERASE D"/>
    <property type="match status" value="1"/>
</dbReference>
<keyword evidence="3" id="KW-0997">Cell inner membrane</keyword>
<dbReference type="PROSITE" id="PS01096">
    <property type="entry name" value="PPIC_PPIASE_1"/>
    <property type="match status" value="1"/>
</dbReference>
<keyword evidence="7" id="KW-0143">Chaperone</keyword>
<dbReference type="Pfam" id="PF13623">
    <property type="entry name" value="SurA_N_2"/>
    <property type="match status" value="1"/>
</dbReference>
<dbReference type="InterPro" id="IPR027304">
    <property type="entry name" value="Trigger_fact/SurA_dom_sf"/>
</dbReference>
<feature type="transmembrane region" description="Helical" evidence="12">
    <location>
        <begin position="12"/>
        <end position="31"/>
    </location>
</feature>
<dbReference type="InterPro" id="IPR000297">
    <property type="entry name" value="PPIase_PpiC"/>
</dbReference>
<evidence type="ECO:0000256" key="8">
    <source>
        <dbReference type="ARBA" id="ARBA00038408"/>
    </source>
</evidence>
<dbReference type="SUPFAM" id="SSF109998">
    <property type="entry name" value="Triger factor/SurA peptide-binding domain-like"/>
    <property type="match status" value="1"/>
</dbReference>
<evidence type="ECO:0000256" key="6">
    <source>
        <dbReference type="ARBA" id="ARBA00023136"/>
    </source>
</evidence>
<dbReference type="Gene3D" id="3.10.50.40">
    <property type="match status" value="1"/>
</dbReference>
<evidence type="ECO:0000256" key="5">
    <source>
        <dbReference type="ARBA" id="ARBA00022989"/>
    </source>
</evidence>
<evidence type="ECO:0000256" key="12">
    <source>
        <dbReference type="SAM" id="Phobius"/>
    </source>
</evidence>
<feature type="domain" description="PpiC" evidence="13">
    <location>
        <begin position="345"/>
        <end position="444"/>
    </location>
</feature>
<evidence type="ECO:0000256" key="11">
    <source>
        <dbReference type="PROSITE-ProRule" id="PRU00278"/>
    </source>
</evidence>
<name>A0A2S5A9N9_9SPHI</name>
<comment type="similarity">
    <text evidence="8">Belongs to the PpiD chaperone family.</text>
</comment>
<keyword evidence="4 12" id="KW-0812">Transmembrane</keyword>
<dbReference type="PROSITE" id="PS50198">
    <property type="entry name" value="PPIC_PPIASE_2"/>
    <property type="match status" value="1"/>
</dbReference>
<protein>
    <recommendedName>
        <fullName evidence="9">Periplasmic chaperone PpiD</fullName>
    </recommendedName>
    <alternativeName>
        <fullName evidence="10">Periplasmic folding chaperone</fullName>
    </alternativeName>
</protein>
<dbReference type="AlphaFoldDB" id="A0A2S5A9N9"/>
<keyword evidence="11" id="KW-0697">Rotamase</keyword>
<evidence type="ECO:0000256" key="3">
    <source>
        <dbReference type="ARBA" id="ARBA00022519"/>
    </source>
</evidence>
<sequence>MLMNFLRERAGFIIIGFIGLAIVAFIVSDMFKASSPFLQDSKSKVGVIAGEDISYQDFNGKVEQNMDAMRQQMGGNVPPQMTGYAQEQAWNQLVQEIVFKKQTEKAGIEVGGEELFDLIQGKNPDPQIRRMFTNPQTGEFDSKSVVTFLKGMEANDPSGATKKQWLEFEKNLAANRSIQKYINMVSGAMYATSLELNQLNTSNTKLANAKIVMLPYSSVADAEIKVEESDIEKYYNDNKYKYKQKQDQRTIEYVVMDVVPSKEDSAAAQKDIQKIAEEFKASTQDSLFFVAIADTKAPLTFVKKAQLDAKLDTSLYNAPVGTVYGPYFENGAYKVAKLLGVKNIADSVKARHILIGAQKGGLTPVGLAKADSLKKLIQTGKASFADLAKANSDDPGSGAKGGELGYFGRNMMVPQFENASFGGKVGDLVVVQTQYGVHLIEVQDQKNVSKAVKIAVVDRVFSPSQSSRQTAFAKANNFVAGIKEAKSFTEATEKAKLSKRISDNLNATGSEIPGLESSREIIRWTFSAEKNDVSNVFETGEKYVVAHLIQIRDKGYVPLEYVKSEIEVAVKQEKKAEKLTAKVSAAASGASSIDAVAGKLGAAVQPLQGVSFGNPIVDGAGMEPKLFGSIFGSAAGKISKAVAGEKGVYVFIVDNFTTPTPISDVKSFRRSVEMMQKQSSAAGTFEALQDKAKIVDNRGKFY</sequence>
<keyword evidence="2" id="KW-1003">Cell membrane</keyword>
<dbReference type="SUPFAM" id="SSF54534">
    <property type="entry name" value="FKBP-like"/>
    <property type="match status" value="1"/>
</dbReference>
<evidence type="ECO:0000256" key="10">
    <source>
        <dbReference type="ARBA" id="ARBA00042775"/>
    </source>
</evidence>